<dbReference type="NCBIfam" id="TIGR03696">
    <property type="entry name" value="Rhs_assc_core"/>
    <property type="match status" value="1"/>
</dbReference>
<evidence type="ECO:0000313" key="2">
    <source>
        <dbReference type="Proteomes" id="UP000615003"/>
    </source>
</evidence>
<accession>A0ABR9EU20</accession>
<dbReference type="Gene3D" id="2.180.10.10">
    <property type="entry name" value="RHS repeat-associated core"/>
    <property type="match status" value="1"/>
</dbReference>
<dbReference type="InterPro" id="IPR022385">
    <property type="entry name" value="Rhs_assc_core"/>
</dbReference>
<reference evidence="1 2" key="1">
    <citation type="submission" date="2015-06" db="EMBL/GenBank/DDBJ databases">
        <title>Genome sequence of Pseudoalteromonas carrageenovora.</title>
        <authorList>
            <person name="Xie B.-B."/>
            <person name="Rong J.-C."/>
            <person name="Qin Q.-L."/>
            <person name="Zhang Y.-Z."/>
        </authorList>
    </citation>
    <scope>NUCLEOTIDE SEQUENCE [LARGE SCALE GENOMIC DNA]</scope>
    <source>
        <strain evidence="1 2">IAM 12662</strain>
    </source>
</reference>
<comment type="caution">
    <text evidence="1">The sequence shown here is derived from an EMBL/GenBank/DDBJ whole genome shotgun (WGS) entry which is preliminary data.</text>
</comment>
<evidence type="ECO:0008006" key="3">
    <source>
        <dbReference type="Google" id="ProtNLM"/>
    </source>
</evidence>
<gene>
    <name evidence="1" type="ORF">PCARR_a2242</name>
</gene>
<protein>
    <recommendedName>
        <fullName evidence="3">RHS repeat-associated core domain-containing protein</fullName>
    </recommendedName>
</protein>
<proteinExistence type="predicted"/>
<organism evidence="1 2">
    <name type="scientific">Pseudoalteromonas carrageenovora IAM 12662</name>
    <dbReference type="NCBI Taxonomy" id="1314868"/>
    <lineage>
        <taxon>Bacteria</taxon>
        <taxon>Pseudomonadati</taxon>
        <taxon>Pseudomonadota</taxon>
        <taxon>Gammaproteobacteria</taxon>
        <taxon>Alteromonadales</taxon>
        <taxon>Pseudoalteromonadaceae</taxon>
        <taxon>Pseudoalteromonas</taxon>
    </lineage>
</organism>
<evidence type="ECO:0000313" key="1">
    <source>
        <dbReference type="EMBL" id="MBE0383913.1"/>
    </source>
</evidence>
<name>A0ABR9EU20_PSEVC</name>
<sequence>MQTDPIGYEDGMNWYAYVGNDPVNATDPTGKNSYNPKSLMITPEQNRALRQATTLSAGPAIGAKIGIKTPNATATFGGEASMTVQNGDHGPENVTTIEVLANIDSNVASAKAQLFKVEEKSDSRTGVPKVTSVTKEGPKLTVQIKSGNVSLNNENKLKVEVTLGFFKLAAEVNLDKLNEKH</sequence>
<dbReference type="EMBL" id="AQGW01000023">
    <property type="protein sequence ID" value="MBE0383913.1"/>
    <property type="molecule type" value="Genomic_DNA"/>
</dbReference>
<dbReference type="Proteomes" id="UP000615003">
    <property type="component" value="Unassembled WGS sequence"/>
</dbReference>
<keyword evidence="2" id="KW-1185">Reference proteome</keyword>